<dbReference type="SUPFAM" id="SSF50685">
    <property type="entry name" value="Barwin-like endoglucanases"/>
    <property type="match status" value="1"/>
</dbReference>
<evidence type="ECO:0000313" key="1">
    <source>
        <dbReference type="EMBL" id="KAF9444116.1"/>
    </source>
</evidence>
<dbReference type="CDD" id="cd22191">
    <property type="entry name" value="DPBB_RlpA_EXP_N-like"/>
    <property type="match status" value="1"/>
</dbReference>
<keyword evidence="2" id="KW-1185">Reference proteome</keyword>
<gene>
    <name evidence="1" type="ORF">P691DRAFT_678192</name>
</gene>
<dbReference type="AlphaFoldDB" id="A0A9P5X686"/>
<organism evidence="1 2">
    <name type="scientific">Macrolepiota fuliginosa MF-IS2</name>
    <dbReference type="NCBI Taxonomy" id="1400762"/>
    <lineage>
        <taxon>Eukaryota</taxon>
        <taxon>Fungi</taxon>
        <taxon>Dikarya</taxon>
        <taxon>Basidiomycota</taxon>
        <taxon>Agaricomycotina</taxon>
        <taxon>Agaricomycetes</taxon>
        <taxon>Agaricomycetidae</taxon>
        <taxon>Agaricales</taxon>
        <taxon>Agaricineae</taxon>
        <taxon>Agaricaceae</taxon>
        <taxon>Macrolepiota</taxon>
    </lineage>
</organism>
<reference evidence="1" key="1">
    <citation type="submission" date="2020-11" db="EMBL/GenBank/DDBJ databases">
        <authorList>
            <consortium name="DOE Joint Genome Institute"/>
            <person name="Ahrendt S."/>
            <person name="Riley R."/>
            <person name="Andreopoulos W."/>
            <person name="Labutti K."/>
            <person name="Pangilinan J."/>
            <person name="Ruiz-Duenas F.J."/>
            <person name="Barrasa J.M."/>
            <person name="Sanchez-Garcia M."/>
            <person name="Camarero S."/>
            <person name="Miyauchi S."/>
            <person name="Serrano A."/>
            <person name="Linde D."/>
            <person name="Babiker R."/>
            <person name="Drula E."/>
            <person name="Ayuso-Fernandez I."/>
            <person name="Pacheco R."/>
            <person name="Padilla G."/>
            <person name="Ferreira P."/>
            <person name="Barriuso J."/>
            <person name="Kellner H."/>
            <person name="Castanera R."/>
            <person name="Alfaro M."/>
            <person name="Ramirez L."/>
            <person name="Pisabarro A.G."/>
            <person name="Kuo A."/>
            <person name="Tritt A."/>
            <person name="Lipzen A."/>
            <person name="He G."/>
            <person name="Yan M."/>
            <person name="Ng V."/>
            <person name="Cullen D."/>
            <person name="Martin F."/>
            <person name="Rosso M.-N."/>
            <person name="Henrissat B."/>
            <person name="Hibbett D."/>
            <person name="Martinez A.T."/>
            <person name="Grigoriev I.V."/>
        </authorList>
    </citation>
    <scope>NUCLEOTIDE SEQUENCE</scope>
    <source>
        <strain evidence="1">MF-IS2</strain>
    </source>
</reference>
<accession>A0A9P5X686</accession>
<dbReference type="Proteomes" id="UP000807342">
    <property type="component" value="Unassembled WGS sequence"/>
</dbReference>
<evidence type="ECO:0000313" key="2">
    <source>
        <dbReference type="Proteomes" id="UP000807342"/>
    </source>
</evidence>
<dbReference type="EMBL" id="MU151403">
    <property type="protein sequence ID" value="KAF9444116.1"/>
    <property type="molecule type" value="Genomic_DNA"/>
</dbReference>
<feature type="non-terminal residue" evidence="1">
    <location>
        <position position="1"/>
    </location>
</feature>
<dbReference type="InterPro" id="IPR036908">
    <property type="entry name" value="RlpA-like_sf"/>
</dbReference>
<sequence length="100" mass="10666">VFIFNPGPGACGFTNTSSQLVASVSAQVFNKFPGATTNPNKNPICRRSAFITYDGKNVTAPIVDFFTNPGTYNVGLSLPGFTVFASEDDGIVEKVTWIIV</sequence>
<protein>
    <submittedName>
        <fullName evidence="1">Uncharacterized protein</fullName>
    </submittedName>
</protein>
<name>A0A9P5X686_9AGAR</name>
<proteinExistence type="predicted"/>
<comment type="caution">
    <text evidence="1">The sequence shown here is derived from an EMBL/GenBank/DDBJ whole genome shotgun (WGS) entry which is preliminary data.</text>
</comment>
<dbReference type="Gene3D" id="2.40.40.10">
    <property type="entry name" value="RlpA-like domain"/>
    <property type="match status" value="1"/>
</dbReference>
<dbReference type="OrthoDB" id="406505at2759"/>